<dbReference type="AlphaFoldDB" id="A0A8B8LQH2"/>
<dbReference type="Proteomes" id="UP000694853">
    <property type="component" value="Unplaced"/>
</dbReference>
<dbReference type="RefSeq" id="XP_027357129.1">
    <property type="nucleotide sequence ID" value="XM_027501328.1"/>
</dbReference>
<dbReference type="PANTHER" id="PTHR11439">
    <property type="entry name" value="GAG-POL-RELATED RETROTRANSPOSON"/>
    <property type="match status" value="1"/>
</dbReference>
<evidence type="ECO:0000313" key="3">
    <source>
        <dbReference type="RefSeq" id="XP_027357129.1"/>
    </source>
</evidence>
<dbReference type="InterPro" id="IPR043502">
    <property type="entry name" value="DNA/RNA_pol_sf"/>
</dbReference>
<dbReference type="KEGG" id="aprc:113866473"/>
<name>A0A8B8LQH2_ABRPR</name>
<gene>
    <name evidence="3" type="primary">LOC113866473</name>
</gene>
<evidence type="ECO:0000313" key="2">
    <source>
        <dbReference type="Proteomes" id="UP000694853"/>
    </source>
</evidence>
<dbReference type="Gene3D" id="3.30.70.270">
    <property type="match status" value="1"/>
</dbReference>
<dbReference type="InterPro" id="IPR013103">
    <property type="entry name" value="RVT_2"/>
</dbReference>
<reference evidence="3" key="2">
    <citation type="submission" date="2025-08" db="UniProtKB">
        <authorList>
            <consortium name="RefSeq"/>
        </authorList>
    </citation>
    <scope>IDENTIFICATION</scope>
    <source>
        <tissue evidence="3">Young leaves</tissue>
    </source>
</reference>
<proteinExistence type="predicted"/>
<dbReference type="GeneID" id="113866473"/>
<protein>
    <submittedName>
        <fullName evidence="3">Uncharacterized protein LOC113866473</fullName>
    </submittedName>
</protein>
<feature type="domain" description="Reverse transcriptase Ty1/copia-type" evidence="1">
    <location>
        <begin position="66"/>
        <end position="138"/>
    </location>
</feature>
<dbReference type="InterPro" id="IPR043128">
    <property type="entry name" value="Rev_trsase/Diguanyl_cyclase"/>
</dbReference>
<dbReference type="OrthoDB" id="414945at2759"/>
<dbReference type="CDD" id="cd09272">
    <property type="entry name" value="RNase_HI_RT_Ty1"/>
    <property type="match status" value="1"/>
</dbReference>
<evidence type="ECO:0000259" key="1">
    <source>
        <dbReference type="Pfam" id="PF07727"/>
    </source>
</evidence>
<organism evidence="2 3">
    <name type="scientific">Abrus precatorius</name>
    <name type="common">Indian licorice</name>
    <name type="synonym">Glycine abrus</name>
    <dbReference type="NCBI Taxonomy" id="3816"/>
    <lineage>
        <taxon>Eukaryota</taxon>
        <taxon>Viridiplantae</taxon>
        <taxon>Streptophyta</taxon>
        <taxon>Embryophyta</taxon>
        <taxon>Tracheophyta</taxon>
        <taxon>Spermatophyta</taxon>
        <taxon>Magnoliopsida</taxon>
        <taxon>eudicotyledons</taxon>
        <taxon>Gunneridae</taxon>
        <taxon>Pentapetalae</taxon>
        <taxon>rosids</taxon>
        <taxon>fabids</taxon>
        <taxon>Fabales</taxon>
        <taxon>Fabaceae</taxon>
        <taxon>Papilionoideae</taxon>
        <taxon>50 kb inversion clade</taxon>
        <taxon>NPAAA clade</taxon>
        <taxon>indigoferoid/millettioid clade</taxon>
        <taxon>Abreae</taxon>
        <taxon>Abrus</taxon>
    </lineage>
</organism>
<dbReference type="PANTHER" id="PTHR11439:SF498">
    <property type="entry name" value="DNAK FAMILY PROTEIN"/>
    <property type="match status" value="1"/>
</dbReference>
<reference evidence="2" key="1">
    <citation type="journal article" date="2019" name="Toxins">
        <title>Detection of Abrin-Like and Prepropulchellin-Like Toxin Genes and Transcripts Using Whole Genome Sequencing and Full-Length Transcript Sequencing of Abrus precatorius.</title>
        <authorList>
            <person name="Hovde B.T."/>
            <person name="Daligault H.E."/>
            <person name="Hanschen E.R."/>
            <person name="Kunde Y.A."/>
            <person name="Johnson M.B."/>
            <person name="Starkenburg S.R."/>
            <person name="Johnson S.L."/>
        </authorList>
    </citation>
    <scope>NUCLEOTIDE SEQUENCE [LARGE SCALE GENOMIC DNA]</scope>
</reference>
<feature type="domain" description="Reverse transcriptase Ty1/copia-type" evidence="1">
    <location>
        <begin position="2"/>
        <end position="62"/>
    </location>
</feature>
<dbReference type="Pfam" id="PF07727">
    <property type="entry name" value="RVT_2"/>
    <property type="match status" value="2"/>
</dbReference>
<accession>A0A8B8LQH2</accession>
<keyword evidence="2" id="KW-1185">Reference proteome</keyword>
<sequence>MKFVIAVAASRCWFLYQLDVNSAFLHRELSKKIYMNLPFGVSGSTPTTVCKLNKSLYDLKQIIALLIYVDDIVLAGDDLQEIQIVKQVLDDSFKIKDLGSLKIFFGLEIACSTSGIILNQRKYCLELIEECGLSGCKLASSSIDPSMKLYVDQGDLYPDPSSYRRLIGRLLYLTNTRPDISFALQQLSQFMTTSRIHHFEPATWVVRYLKGCPDIDLFYSSETSSLITAFFDSDWASEINNKRSVTGFYVFFGFGLISWKTKKQSTVSRSSSEAEYRALASLTSELQWLKFLCDDFQVNVTTPFPVYCDSKSAIYIAKNPTFHERTKHIKIDYYVACNLVSYTFFM</sequence>
<dbReference type="SUPFAM" id="SSF56672">
    <property type="entry name" value="DNA/RNA polymerases"/>
    <property type="match status" value="1"/>
</dbReference>